<proteinExistence type="predicted"/>
<dbReference type="AlphaFoldDB" id="A0A0H5P8M9"/>
<dbReference type="RefSeq" id="WP_060594912.1">
    <property type="nucleotide sequence ID" value="NZ_CP031418.1"/>
</dbReference>
<evidence type="ECO:0000313" key="2">
    <source>
        <dbReference type="Proteomes" id="UP000057820"/>
    </source>
</evidence>
<reference evidence="2" key="1">
    <citation type="submission" date="2015-03" db="EMBL/GenBank/DDBJ databases">
        <authorList>
            <consortium name="Pathogen Informatics"/>
        </authorList>
    </citation>
    <scope>NUCLEOTIDE SEQUENCE [LARGE SCALE GENOMIC DNA]</scope>
    <source>
        <strain evidence="2">NCTC11134</strain>
        <plasmid evidence="2">2</plasmid>
    </source>
</reference>
<dbReference type="KEGG" id="nfr:ERS450000_05903"/>
<accession>A0A0H5P8M9</accession>
<dbReference type="EMBL" id="LN868939">
    <property type="protein sequence ID" value="CRY84190.1"/>
    <property type="molecule type" value="Genomic_DNA"/>
</dbReference>
<organism evidence="1 2">
    <name type="scientific">Nocardia farcinica</name>
    <dbReference type="NCBI Taxonomy" id="37329"/>
    <lineage>
        <taxon>Bacteria</taxon>
        <taxon>Bacillati</taxon>
        <taxon>Actinomycetota</taxon>
        <taxon>Actinomycetes</taxon>
        <taxon>Mycobacteriales</taxon>
        <taxon>Nocardiaceae</taxon>
        <taxon>Nocardia</taxon>
    </lineage>
</organism>
<protein>
    <submittedName>
        <fullName evidence="1">Uncharacterized protein</fullName>
    </submittedName>
</protein>
<sequence>MTLPMDGAWLVFPQAGEHEGEGGDAYEVMNFGDQELAALREANRRDGFRAVYVLPGQTILEALGRQT</sequence>
<gene>
    <name evidence="1" type="ORF">ERS450000_05903</name>
</gene>
<dbReference type="Proteomes" id="UP000057820">
    <property type="component" value="Plasmid 2"/>
</dbReference>
<keyword evidence="1" id="KW-0614">Plasmid</keyword>
<evidence type="ECO:0000313" key="1">
    <source>
        <dbReference type="EMBL" id="CRY84190.1"/>
    </source>
</evidence>
<geneLocation type="plasmid" evidence="1">
    <name>2</name>
</geneLocation>
<name>A0A0H5P8M9_NOCFR</name>